<evidence type="ECO:0000313" key="1">
    <source>
        <dbReference type="EMBL" id="KKK79850.1"/>
    </source>
</evidence>
<name>A0A0F8Z1A3_9ZZZZ</name>
<dbReference type="AlphaFoldDB" id="A0A0F8Z1A3"/>
<organism evidence="1">
    <name type="scientific">marine sediment metagenome</name>
    <dbReference type="NCBI Taxonomy" id="412755"/>
    <lineage>
        <taxon>unclassified sequences</taxon>
        <taxon>metagenomes</taxon>
        <taxon>ecological metagenomes</taxon>
    </lineage>
</organism>
<accession>A0A0F8Z1A3</accession>
<protein>
    <submittedName>
        <fullName evidence="1">Uncharacterized protein</fullName>
    </submittedName>
</protein>
<dbReference type="EMBL" id="LAZR01053843">
    <property type="protein sequence ID" value="KKK79850.1"/>
    <property type="molecule type" value="Genomic_DNA"/>
</dbReference>
<reference evidence="1" key="1">
    <citation type="journal article" date="2015" name="Nature">
        <title>Complex archaea that bridge the gap between prokaryotes and eukaryotes.</title>
        <authorList>
            <person name="Spang A."/>
            <person name="Saw J.H."/>
            <person name="Jorgensen S.L."/>
            <person name="Zaremba-Niedzwiedzka K."/>
            <person name="Martijn J."/>
            <person name="Lind A.E."/>
            <person name="van Eijk R."/>
            <person name="Schleper C."/>
            <person name="Guy L."/>
            <person name="Ettema T.J."/>
        </authorList>
    </citation>
    <scope>NUCLEOTIDE SEQUENCE</scope>
</reference>
<gene>
    <name evidence="1" type="ORF">LCGC14_2829370</name>
</gene>
<comment type="caution">
    <text evidence="1">The sequence shown here is derived from an EMBL/GenBank/DDBJ whole genome shotgun (WGS) entry which is preliminary data.</text>
</comment>
<proteinExistence type="predicted"/>
<sequence length="108" mass="12543">MLGRQEPRLTFRTLTMVRMLPPGARETEIALPRDPVEPFTAPKYDRVQHRLAHPLHFLFWNQTRGFSRFVDFCRQLIVEFYALEGELCLTILAALPKPKGETAESETE</sequence>